<feature type="domain" description="ABC transporter" evidence="4">
    <location>
        <begin position="2"/>
        <end position="227"/>
    </location>
</feature>
<dbReference type="PANTHER" id="PTHR42939:SF1">
    <property type="entry name" value="ABC TRANSPORTER ATP-BINDING PROTEIN ALBC-RELATED"/>
    <property type="match status" value="1"/>
</dbReference>
<proteinExistence type="predicted"/>
<dbReference type="InterPro" id="IPR003593">
    <property type="entry name" value="AAA+_ATPase"/>
</dbReference>
<organism evidence="5 6">
    <name type="scientific">Aliicoccus persicus</name>
    <dbReference type="NCBI Taxonomy" id="930138"/>
    <lineage>
        <taxon>Bacteria</taxon>
        <taxon>Bacillati</taxon>
        <taxon>Bacillota</taxon>
        <taxon>Bacilli</taxon>
        <taxon>Bacillales</taxon>
        <taxon>Staphylococcaceae</taxon>
        <taxon>Aliicoccus</taxon>
    </lineage>
</organism>
<dbReference type="AlphaFoldDB" id="A0A921DVQ7"/>
<evidence type="ECO:0000259" key="4">
    <source>
        <dbReference type="PROSITE" id="PS50893"/>
    </source>
</evidence>
<accession>A0A921DVQ7</accession>
<evidence type="ECO:0000313" key="6">
    <source>
        <dbReference type="Proteomes" id="UP000763505"/>
    </source>
</evidence>
<dbReference type="SMART" id="SM00382">
    <property type="entry name" value="AAA"/>
    <property type="match status" value="1"/>
</dbReference>
<evidence type="ECO:0000313" key="5">
    <source>
        <dbReference type="EMBL" id="HJE18978.1"/>
    </source>
</evidence>
<gene>
    <name evidence="5" type="ORF">K8V35_01315</name>
</gene>
<reference evidence="5" key="2">
    <citation type="submission" date="2021-09" db="EMBL/GenBank/DDBJ databases">
        <authorList>
            <person name="Gilroy R."/>
        </authorList>
    </citation>
    <scope>NUCLEOTIDE SEQUENCE</scope>
    <source>
        <strain evidence="5">6019</strain>
    </source>
</reference>
<sequence>MIDLHSVTLRYNKNIILKECTYHFDKSNIIGVIAPNGYGKTTLFNSIVDLKKPSNGYIKINQKTIGEDRSSYLKNIFFLESSSNLYNDFSSIEMINYIKYLWKSNSDVDNIIKKLQISSFKYKKIKKLSLGMKQSVLLACAIASQSKVIILDEPFNGLDPMKQEHWIQILRDLKKEGKLIIFSSHDLNKCAEICDKTLFLHDHKLVEYHSKTNHELEIIFKQHFSTHS</sequence>
<protein>
    <submittedName>
        <fullName evidence="5">ABC transporter ATP-binding protein</fullName>
    </submittedName>
</protein>
<dbReference type="Pfam" id="PF00005">
    <property type="entry name" value="ABC_tran"/>
    <property type="match status" value="1"/>
</dbReference>
<dbReference type="InterPro" id="IPR027417">
    <property type="entry name" value="P-loop_NTPase"/>
</dbReference>
<dbReference type="CDD" id="cd03230">
    <property type="entry name" value="ABC_DR_subfamily_A"/>
    <property type="match status" value="1"/>
</dbReference>
<dbReference type="EMBL" id="DYYI01000010">
    <property type="protein sequence ID" value="HJE18978.1"/>
    <property type="molecule type" value="Genomic_DNA"/>
</dbReference>
<dbReference type="GO" id="GO:0016887">
    <property type="term" value="F:ATP hydrolysis activity"/>
    <property type="evidence" value="ECO:0007669"/>
    <property type="project" value="InterPro"/>
</dbReference>
<dbReference type="GO" id="GO:0005524">
    <property type="term" value="F:ATP binding"/>
    <property type="evidence" value="ECO:0007669"/>
    <property type="project" value="UniProtKB-KW"/>
</dbReference>
<dbReference type="PANTHER" id="PTHR42939">
    <property type="entry name" value="ABC TRANSPORTER ATP-BINDING PROTEIN ALBC-RELATED"/>
    <property type="match status" value="1"/>
</dbReference>
<evidence type="ECO:0000256" key="1">
    <source>
        <dbReference type="ARBA" id="ARBA00022448"/>
    </source>
</evidence>
<dbReference type="InterPro" id="IPR003439">
    <property type="entry name" value="ABC_transporter-like_ATP-bd"/>
</dbReference>
<evidence type="ECO:0000256" key="3">
    <source>
        <dbReference type="ARBA" id="ARBA00022840"/>
    </source>
</evidence>
<reference evidence="5" key="1">
    <citation type="journal article" date="2021" name="PeerJ">
        <title>Extensive microbial diversity within the chicken gut microbiome revealed by metagenomics and culture.</title>
        <authorList>
            <person name="Gilroy R."/>
            <person name="Ravi A."/>
            <person name="Getino M."/>
            <person name="Pursley I."/>
            <person name="Horton D.L."/>
            <person name="Alikhan N.F."/>
            <person name="Baker D."/>
            <person name="Gharbi K."/>
            <person name="Hall N."/>
            <person name="Watson M."/>
            <person name="Adriaenssens E.M."/>
            <person name="Foster-Nyarko E."/>
            <person name="Jarju S."/>
            <person name="Secka A."/>
            <person name="Antonio M."/>
            <person name="Oren A."/>
            <person name="Chaudhuri R.R."/>
            <person name="La Ragione R."/>
            <person name="Hildebrand F."/>
            <person name="Pallen M.J."/>
        </authorList>
    </citation>
    <scope>NUCLEOTIDE SEQUENCE</scope>
    <source>
        <strain evidence="5">6019</strain>
    </source>
</reference>
<keyword evidence="3 5" id="KW-0067">ATP-binding</keyword>
<evidence type="ECO:0000256" key="2">
    <source>
        <dbReference type="ARBA" id="ARBA00022741"/>
    </source>
</evidence>
<dbReference type="Gene3D" id="3.40.50.300">
    <property type="entry name" value="P-loop containing nucleotide triphosphate hydrolases"/>
    <property type="match status" value="1"/>
</dbReference>
<dbReference type="Proteomes" id="UP000763505">
    <property type="component" value="Unassembled WGS sequence"/>
</dbReference>
<name>A0A921DVQ7_9STAP</name>
<comment type="caution">
    <text evidence="5">The sequence shown here is derived from an EMBL/GenBank/DDBJ whole genome shotgun (WGS) entry which is preliminary data.</text>
</comment>
<dbReference type="InterPro" id="IPR051782">
    <property type="entry name" value="ABC_Transporter_VariousFunc"/>
</dbReference>
<keyword evidence="2" id="KW-0547">Nucleotide-binding</keyword>
<dbReference type="PROSITE" id="PS50893">
    <property type="entry name" value="ABC_TRANSPORTER_2"/>
    <property type="match status" value="1"/>
</dbReference>
<keyword evidence="1" id="KW-0813">Transport</keyword>
<dbReference type="SUPFAM" id="SSF52540">
    <property type="entry name" value="P-loop containing nucleoside triphosphate hydrolases"/>
    <property type="match status" value="1"/>
</dbReference>